<evidence type="ECO:0000313" key="2">
    <source>
        <dbReference type="EMBL" id="RXW18591.1"/>
    </source>
</evidence>
<reference evidence="2 3" key="1">
    <citation type="submission" date="2019-01" db="EMBL/GenBank/DDBJ databases">
        <title>Draft genome sequence of Psathyrella aberdarensis IHI B618.</title>
        <authorList>
            <person name="Buettner E."/>
            <person name="Kellner H."/>
        </authorList>
    </citation>
    <scope>NUCLEOTIDE SEQUENCE [LARGE SCALE GENOMIC DNA]</scope>
    <source>
        <strain evidence="2 3">IHI B618</strain>
    </source>
</reference>
<organism evidence="2 3">
    <name type="scientific">Candolleomyces aberdarensis</name>
    <dbReference type="NCBI Taxonomy" id="2316362"/>
    <lineage>
        <taxon>Eukaryota</taxon>
        <taxon>Fungi</taxon>
        <taxon>Dikarya</taxon>
        <taxon>Basidiomycota</taxon>
        <taxon>Agaricomycotina</taxon>
        <taxon>Agaricomycetes</taxon>
        <taxon>Agaricomycetidae</taxon>
        <taxon>Agaricales</taxon>
        <taxon>Agaricineae</taxon>
        <taxon>Psathyrellaceae</taxon>
        <taxon>Candolleomyces</taxon>
    </lineage>
</organism>
<accession>A0A4Q2DHK3</accession>
<dbReference type="OrthoDB" id="3351617at2759"/>
<sequence length="91" mass="10134">MIIFRVTTGRSFTRFPSVKDGVVTNPIQFVRRIAESSFLQSTLNRELGQNRDPDTEQGLNSSIGQPSRTQTSIIHVAQEKQNEDGDVEKAG</sequence>
<feature type="compositionally biased region" description="Polar residues" evidence="1">
    <location>
        <begin position="57"/>
        <end position="73"/>
    </location>
</feature>
<name>A0A4Q2DHK3_9AGAR</name>
<gene>
    <name evidence="2" type="ORF">EST38_g7265</name>
</gene>
<dbReference type="Proteomes" id="UP000290288">
    <property type="component" value="Unassembled WGS sequence"/>
</dbReference>
<comment type="caution">
    <text evidence="2">The sequence shown here is derived from an EMBL/GenBank/DDBJ whole genome shotgun (WGS) entry which is preliminary data.</text>
</comment>
<evidence type="ECO:0000313" key="3">
    <source>
        <dbReference type="Proteomes" id="UP000290288"/>
    </source>
</evidence>
<keyword evidence="3" id="KW-1185">Reference proteome</keyword>
<feature type="region of interest" description="Disordered" evidence="1">
    <location>
        <begin position="44"/>
        <end position="91"/>
    </location>
</feature>
<protein>
    <submittedName>
        <fullName evidence="2">Uncharacterized protein</fullName>
    </submittedName>
</protein>
<feature type="compositionally biased region" description="Basic and acidic residues" evidence="1">
    <location>
        <begin position="77"/>
        <end position="91"/>
    </location>
</feature>
<dbReference type="AlphaFoldDB" id="A0A4Q2DHK3"/>
<dbReference type="EMBL" id="SDEE01000255">
    <property type="protein sequence ID" value="RXW18591.1"/>
    <property type="molecule type" value="Genomic_DNA"/>
</dbReference>
<proteinExistence type="predicted"/>
<evidence type="ECO:0000256" key="1">
    <source>
        <dbReference type="SAM" id="MobiDB-lite"/>
    </source>
</evidence>